<name>Q4F8M2_9CIRC</name>
<organism evidence="1 2">
    <name type="scientific">Duck circovirus</name>
    <dbReference type="NCBI Taxonomy" id="324685"/>
    <lineage>
        <taxon>Viruses</taxon>
        <taxon>Monodnaviria</taxon>
        <taxon>Shotokuvirae</taxon>
        <taxon>Cressdnaviricota</taxon>
        <taxon>Arfiviricetes</taxon>
        <taxon>Cirlivirales</taxon>
        <taxon>Circoviridae</taxon>
        <taxon>Circovirus</taxon>
        <taxon>Circovirus duck</taxon>
    </lineage>
</organism>
<proteinExistence type="predicted"/>
<dbReference type="RefSeq" id="YP_271920.1">
    <property type="nucleotide sequence ID" value="NC_007220.1"/>
</dbReference>
<reference evidence="1 2" key="1">
    <citation type="journal article" date="2007" name="Avian Dis.">
        <title>Genetic analysis of a duck circovirus detected in commercial Pekin ducks in New York.</title>
        <authorList>
            <person name="Banda A."/>
            <person name="Galloway-Haskins R.I."/>
            <person name="Sandhu T.S."/>
            <person name="Schat K.A."/>
        </authorList>
    </citation>
    <scope>NUCLEOTIDE SEQUENCE [LARGE SCALE GENOMIC DNA]</scope>
    <source>
        <strain evidence="1">33753-52</strain>
    </source>
</reference>
<evidence type="ECO:0000313" key="1">
    <source>
        <dbReference type="EMBL" id="AAZ07883.1"/>
    </source>
</evidence>
<protein>
    <submittedName>
        <fullName evidence="1">Uncharacterized protein</fullName>
    </submittedName>
</protein>
<dbReference type="KEGG" id="vg:3562297"/>
<dbReference type="GeneID" id="3562297"/>
<dbReference type="Proteomes" id="UP000120758">
    <property type="component" value="Genome"/>
</dbReference>
<accession>Q4F8M2</accession>
<evidence type="ECO:0000313" key="2">
    <source>
        <dbReference type="Proteomes" id="UP000120758"/>
    </source>
</evidence>
<dbReference type="EMBL" id="DQ100076">
    <property type="protein sequence ID" value="AAZ07883.1"/>
    <property type="molecule type" value="Genomic_DNA"/>
</dbReference>
<sequence>MVKLALVPITRLAVTCYDQCFSHKLSHTAFKFNPQRVTVGNSQQIIIRQPTIKVVHDDYVISRVTVPPLPAWFVILVFGGKFKCITALSGAGRTNQNDDFGLPITLRLDDQVTEAFQATPKDNISRGELPGHLS</sequence>